<dbReference type="Pfam" id="PF13018">
    <property type="entry name" value="ESPR"/>
    <property type="match status" value="1"/>
</dbReference>
<dbReference type="InterPro" id="IPR036709">
    <property type="entry name" value="Autotransporte_beta_dom_sf"/>
</dbReference>
<evidence type="ECO:0000313" key="3">
    <source>
        <dbReference type="EMBL" id="AHG19475.2"/>
    </source>
</evidence>
<reference evidence="3 4" key="2">
    <citation type="submission" date="2015-03" db="EMBL/GenBank/DDBJ databases">
        <authorList>
            <person name="Chan K.-G."/>
        </authorList>
    </citation>
    <scope>NUCLEOTIDE SEQUENCE [LARGE SCALE GENOMIC DNA]</scope>
    <source>
        <strain evidence="3 4">RB-25</strain>
    </source>
</reference>
<dbReference type="InterPro" id="IPR012332">
    <property type="entry name" value="Autotransporter_pectin_lyase_C"/>
</dbReference>
<keyword evidence="4" id="KW-1185">Reference proteome</keyword>
<evidence type="ECO:0000256" key="1">
    <source>
        <dbReference type="ARBA" id="ARBA00022729"/>
    </source>
</evidence>
<feature type="domain" description="Autotransporter" evidence="2">
    <location>
        <begin position="4303"/>
        <end position="4583"/>
    </location>
</feature>
<dbReference type="Pfam" id="PF12951">
    <property type="entry name" value="PATR"/>
    <property type="match status" value="7"/>
</dbReference>
<reference evidence="3 4" key="1">
    <citation type="submission" date="2014-01" db="EMBL/GenBank/DDBJ databases">
        <title>Isolation of Serratia multitudinisentens RB-25 from Ex-Landfill site.</title>
        <authorList>
            <person name="Robson E.H.J."/>
        </authorList>
    </citation>
    <scope>NUCLEOTIDE SEQUENCE [LARGE SCALE GENOMIC DNA]</scope>
    <source>
        <strain evidence="3 4">RB-25</strain>
    </source>
</reference>
<dbReference type="eggNOG" id="COG4625">
    <property type="taxonomic scope" value="Bacteria"/>
</dbReference>
<dbReference type="eggNOG" id="COG3210">
    <property type="taxonomic scope" value="Bacteria"/>
</dbReference>
<dbReference type="InterPro" id="IPR005546">
    <property type="entry name" value="Autotransporte_beta"/>
</dbReference>
<dbReference type="NCBIfam" id="TIGR02601">
    <property type="entry name" value="autotrns_rpt"/>
    <property type="match status" value="3"/>
</dbReference>
<evidence type="ECO:0000259" key="2">
    <source>
        <dbReference type="PROSITE" id="PS51208"/>
    </source>
</evidence>
<dbReference type="eggNOG" id="COG3468">
    <property type="taxonomic scope" value="Bacteria"/>
</dbReference>
<dbReference type="HOGENOM" id="CLU_000090_0_0_6"/>
<dbReference type="STRING" id="1441930.Z042_07485"/>
<proteinExistence type="predicted"/>
<accession>W0LBY9</accession>
<dbReference type="Proteomes" id="UP000019030">
    <property type="component" value="Chromosome"/>
</dbReference>
<dbReference type="SUPFAM" id="SSF103515">
    <property type="entry name" value="Autotransporter"/>
    <property type="match status" value="1"/>
</dbReference>
<dbReference type="InterPro" id="IPR043990">
    <property type="entry name" value="AC_1"/>
</dbReference>
<dbReference type="SUPFAM" id="SSF51126">
    <property type="entry name" value="Pectin lyase-like"/>
    <property type="match status" value="2"/>
</dbReference>
<keyword evidence="1" id="KW-0732">Signal</keyword>
<dbReference type="EMBL" id="CP007044">
    <property type="protein sequence ID" value="AHG19475.2"/>
    <property type="molecule type" value="Genomic_DNA"/>
</dbReference>
<sequence>MNKVYRVIWSTTLQVWAVVSELVSAHKKSVVAGSNQLQTRVTKTRVKTERPLLSPLALSLSCTFLLAGGGQALAVDIISGGGKGGNNQTLTNGAGGLGGIAGGGGGSGGNGAAGSGGNGATSSIAAQPGGTVSGGGAGGSIAVGTPDLSFGGGGGGSGNTAVGAGGAGGRGLVNNSFLSNTGTITGTNGGNVPAPGSGGGGGGGGALILSGLPDSFVNTGTITGGNGGNQTVASYAGGGGGGGSGLTLIDDITIINQGIIRGGDGGASAISYTGGGGAGVFLFNGGTLDNQTNGQITGGASGTTSTLRGDGGSAVLSNRGDITNSGTITGGATAGSGYAGSGITANGGSILNSLGANVVGGNGVASGGGSGISLVNDGGATLTNLGSISGGTGTGGGVGVTVTSNNNTVINAGNISGTSGANAVTLNGNNNILQLQTGYNFVGNIVASGSGNIFNLGGDTNASFDVTQIGIATNKFRGFNQYQKTGDSLWILTGTNTNATPWTIFQGILSISNDLSLGSSLGILTLAGGTLMTTADVTSSRSTQLTSADDTFDVATGTKLTLGGSISGVGSMNKTGSGILALSAANTYTGNTTINEGILQGAGTNAFANSSAVNINSGTTLDLNNFAQIANNLTGMGNVTLGTATLTVNNAVDTIFSGIISGSGNLSKTGLATLNLNVSNTYTGSTSVNNGTLNLGSNDALGQTSTLNTAANTNTNFNGYSQTVGGLNNIGTITQGSGSVLESGLLTNTGIIDLAGGTLTLLAGGTSTAIGGLTGAGTLNVNGGDLALSAANGGLSASTHIASGASVTQSAANALGTSAVEVDGTLNLTAADTLANVLSGAGVINTEAAISLSGSNSFSGTQSINAGGTLSISTADNLGTSVASVDLTDATAQLLLDGFTGNLANALSGVAGSTVQLLNASGTTLTGANSGFAGLFDLTGNSTLTVAQNTQLGGGSVSIGSGSTLAFDGFAGGALTALNNALNGAGNWVLRNSNISLAGNSNATAFSGLLDINTDASLTLDSASTLNTATVLNVNDGSSTLNISNNGVFTLNNALTGAGQVNVDTANNAFNFGAGVGSVFTGNVTLNNASFSLAGTNASALVGAGLTLNSGSDTTVGVAGTPSTETLQSLTLNGGTLNFIGGAPLSVAESTIDTQSLTANSGTINVMGGGSWENTLPVVPPNLSILEQNRGTTAMQLINADTASGAENLTLMIDGVAVTPQGVVSAINQNTVHVADATYNYQLSNTNSANASGLYLNYGLNALNLLQDNADALVIATEADLDANRELTAQLTGAGGIVFDASNGALTVTNSQNSYTGSTTVSGGNVLLGSNAALGATSLLTVASGASFNTNDFSQTVGALTNLGTVILNTGALTSGLLTNSGAIDLAGGILTLSSGGTSTGIGGLAGAGMLNVNGGDLALSAANGGLSASTHIASGASVTQSAANALGTSAVEVDGTLNLTAADTLANVLSGAGVINTEAAISLSGSNSFSGTQSINAGGTLSISTADNLGTSVASVDLTDATAQLLLDGFTGNLANALSGVAGSTVQFLNASGTTLTGANSGFAGLFDLMGNSTLTVAQNTQLGAGSVSIGSGSTLAFDGFAGGALTALNNALSGAGNWVLRNSNITLAGNSNATAFSGLLDINTDASLTLDGASTLNAATVLNVNDGSSTLNISNNGAFTLNNALSGAGQVNVDTANNAFNFGAGVGSAFTGNVTLNNASFLLAGTNASALAGAGLTLNSGSDTTVGVAGTPSTETLQSLTLNGGTLNFIGGAPLSVAESTIDTQSLTANSGTINVMGGGSWENTLPVVPPNLSILEQNRGTTAMQLINADTASGAENLTLMIDGVAVTPQGVVSAINQNTVHVADATYNYQLSNTNSANASGLYLNYGLNALNLLQDNADALVIATEADLDANRELTAQLTGAGGIVFDASNGALTVTNSQNSYTGSTTVSGGNVLLGSNAALGATSLLTVASGASFNTNDFSQTVGALTNLGTVILNTGALTSGLLTNSGAIDLAGGILTLSSGGTSTGIGGLAGAGMLNVNGGDLALSAANGGLSASTHIASGASVTQSAANALGTSAVEVDGTLNLTAADTLANVLSGAGVINTEAAISLSGSNSFSGTQSINAGGTLSISTADNLGTSVASVDLTDATAQLLLDGFTGNLANALSGVAGSTVQFLNASGTTLTGANSGFAGLFDLMGNSTLTVAQNTQLGGGSVSIGSGSTLAFDGFAGGALTALNNALNGAGNWVLRNSNISLAGNSNATAFSGLLDINTDASLTLDSASTLNAATVLNVNDGSSTLNISNNGVFTLNNALTGAGQVNVDTANNAFNFGAGVGSVFTGNVTLNNASFSLAGTNASALVGAGLTLNSGSDTTVGVAGTPSTETLQSLTLNGGTLNFIGGAPLSVAESTIDTQSLTANSGTINVMGGGSWENTLPVVPPNLSILEQNRGTTAMQLINADTASGAENLTLMIDGVAVTPQGVVSAINQNTVHVADATYNYQLSNTNSANASGLYLNYGLNALNLLQDNADALVIATEADLDANRELTAQLTGAGGIVFDASNGALTVTNSQNSYTGSTTVSGGNVLLGSNAALGATSLLTVASGASFNTNDFSQTVGALTNLGTVILNTGALTSGLLTNSGAIDLAGGILTLSSGGTSTGIGGLAGAGMLNVNGGDLALSAANGGLSASTHIASGASVTQSAANALGTSAVEVDGTLNLTAADTLANVLSGAGVINTEAAISLSGSNSFSGTQSINAGGALSISTADNLGTSVASVVLTDATAQLLLDGFTGNLANALSGVAGSTVQFLNASGTTLTGANSGFAGLFDLTGNSTLTVAQNTQLGAGSVSIGSGSTLAFDGFAGGALTALNNALSGAGNWVLRNSNITLAGNSNATAFSGLLDINTDASLTLDGASTLNAATVLNVNDGSSTLNISNNGAFTLNNALTGAGQVNVDTANNAFNFGAGVGSAFTGNVTLNNASFLLAGTNASALVGAGLTLNSGSDTTVGVAGTPSTETLQSLTLNGGTLNFIGGAPLSVAESTIDTQSLTANSGTINVMGGGSWENTLPVVPPNLSILEQNRGTTAMQLINADTASGAENLTLMIDGVAVTPQGVVSAINQNTVHVADATYNYQLSNTNSANASGLYLNYGLNALNLLQDNADALVIATEADLDANRELTAQLTGAGGIVFDASNGALTVTNSQNSYTGSTTVSGGNVLLGSNAALGATSLLTVASGASFNTNDFSQTVGALTNLGTVILNTGALTSGLLTNSGAIDLAGGILTLSSGGTSTGIGGLAGAGMLNVNGGDLALSAANGSLSASTHIASGASVTQSAANALGTSAVEVDGTLNLTAADTLANVLSGAGVINTEAAISLSGSNSFSGTQSINAGGALSISTADNLGTSVASVVLTDATSQLIFNGLNGDVANTLSGVANSTITADSGANLSLSGNNSGFGGQFVVTGNSALNVNQNSNLGAGSVTVDSGSQLVFSGLTGTLSNALSGAGDWVLSNQSNVLLNNGNAAAFTGTVSINGESVLSLDSANWFNPAATVDIVTANDTLNISNNGDFTFDNRLLGAGVLNINTNNNLFSFGSNVGGEFTGLVNLQNTQFQLSGSNTTSNSNTVLNLENNSHTSVGDGVQTIGALEMNGGTLIFNNIVDNGGLLTSEGTIIATRIDTTGGGTVSVNLPPNVSPSLEDLSILALDTGAIVVNLVKGAATGTGLELTLSDGSNTPIVENYIAGITNPNSSVVAAMGTFNFGLTTGDLRDGLYVSYSLRSMDLLTTGNDALELVGTASFNGTPNNELFAQITGSGDLAITEADPGSIVVISGTDNTYTGATLVRAGTLQLDVDTALGQTSNLAISSGAVVDINGHTQTVGALNSASDGTLMLNGGALTVNNGGVADGALTGAGSLTLVGGTLAVNNNNTGFSGMTTVDSGATASVTQAQGLGTGNIAVDGTLHLDGTAGGLAAATLGNALQGSGDTVLSNAADVTLSGDNSAYVGTFTTQAGTTLTATSGDNLGQASVLNAGSLVLNTAGYWDLTTPISGSGSLVKQGNGTIHIGNNLVSAGVTTVQSGALLVGSAPVNAATVQAFALPTVFASVSSATLTSDVMVQATGTFGGDGQVIGNVTNAGNLVVGRAATGNNYSDFIINGNYIGNGGNIALNSVLGGDDSATDRLVVTGNTSGTSTVTVSNIGGEGAKNINGIQVINVGGTSAGVFTLNGRAQAGVLEYFLYQGTPTTPGDGNWYLRSNYQDNVVTYTPESGGVIANIAAANTLFNTRLEDLHGGDARDTGDLSGAEPRSSLWLRQVGSRNKFEDASGQLSNSSSRYVAQLGGEVFDTSLTGQDRLGVGVMAGYGRAWGSSDSRETHYQADNSLTGYTVGMYGTWYANAAERHSPYVHGWLQYEWFKASVSSNAYDSGNYHLRGVSTSLEGGYPVEIYHGEENQTYITPQAQLTLNGAKMSDLYNNGSRVQQSGNNNLQTRLGAKLSNDTLMGKEKSRILTTYLDLNWIHNTRLPGVTSDDQGVQQTGSRHLVEVKVGAEGQVSKNFSVWGNLTQQIGQKGYDDKAAMLGVKYTF</sequence>
<name>W0LBY9_9GAMM</name>
<gene>
    <name evidence="3" type="ORF">Z042_07485</name>
</gene>
<dbReference type="PANTHER" id="PTHR35037:SF3">
    <property type="entry name" value="C-TERMINAL REGION OF AIDA-LIKE PROTEIN"/>
    <property type="match status" value="1"/>
</dbReference>
<dbReference type="PANTHER" id="PTHR35037">
    <property type="entry name" value="C-TERMINAL REGION OF AIDA-LIKE PROTEIN"/>
    <property type="match status" value="1"/>
</dbReference>
<dbReference type="OrthoDB" id="6462569at2"/>
<protein>
    <recommendedName>
        <fullName evidence="2">Autotransporter domain-containing protein</fullName>
    </recommendedName>
</protein>
<dbReference type="InterPro" id="IPR024973">
    <property type="entry name" value="ESPR"/>
</dbReference>
<dbReference type="CDD" id="cd01344">
    <property type="entry name" value="PL2_Passenger_AT"/>
    <property type="match status" value="1"/>
</dbReference>
<organism evidence="3 4">
    <name type="scientific">Chania multitudinisentens RB-25</name>
    <dbReference type="NCBI Taxonomy" id="1441930"/>
    <lineage>
        <taxon>Bacteria</taxon>
        <taxon>Pseudomonadati</taxon>
        <taxon>Pseudomonadota</taxon>
        <taxon>Gammaproteobacteria</taxon>
        <taxon>Enterobacterales</taxon>
        <taxon>Yersiniaceae</taxon>
        <taxon>Chania</taxon>
    </lineage>
</organism>
<dbReference type="InterPro" id="IPR051551">
    <property type="entry name" value="Autotransporter_adhesion"/>
</dbReference>
<dbReference type="InterPro" id="IPR011050">
    <property type="entry name" value="Pectin_lyase_fold/virulence"/>
</dbReference>
<dbReference type="InterPro" id="IPR013425">
    <property type="entry name" value="Autotrns_rpt"/>
</dbReference>
<dbReference type="Gene3D" id="2.160.20.20">
    <property type="match status" value="1"/>
</dbReference>
<dbReference type="SMART" id="SM00869">
    <property type="entry name" value="Autotransporter"/>
    <property type="match status" value="1"/>
</dbReference>
<dbReference type="KEGG" id="sfo:Z042_07485"/>
<dbReference type="PROSITE" id="PS51208">
    <property type="entry name" value="AUTOTRANSPORTER"/>
    <property type="match status" value="1"/>
</dbReference>
<evidence type="ECO:0000313" key="4">
    <source>
        <dbReference type="Proteomes" id="UP000019030"/>
    </source>
</evidence>